<dbReference type="OrthoDB" id="2959108at2759"/>
<dbReference type="InterPro" id="IPR036279">
    <property type="entry name" value="5-3_exonuclease_C_sf"/>
</dbReference>
<proteinExistence type="predicted"/>
<reference evidence="1" key="1">
    <citation type="journal article" date="2020" name="New Phytol.">
        <title>Comparative genomics reveals dynamic genome evolution in host specialist ectomycorrhizal fungi.</title>
        <authorList>
            <person name="Lofgren L.A."/>
            <person name="Nguyen N.H."/>
            <person name="Vilgalys R."/>
            <person name="Ruytinx J."/>
            <person name="Liao H.L."/>
            <person name="Branco S."/>
            <person name="Kuo A."/>
            <person name="LaButti K."/>
            <person name="Lipzen A."/>
            <person name="Andreopoulos W."/>
            <person name="Pangilinan J."/>
            <person name="Riley R."/>
            <person name="Hundley H."/>
            <person name="Na H."/>
            <person name="Barry K."/>
            <person name="Grigoriev I.V."/>
            <person name="Stajich J.E."/>
            <person name="Kennedy P.G."/>
        </authorList>
    </citation>
    <scope>NUCLEOTIDE SEQUENCE</scope>
    <source>
        <strain evidence="1">DOB743</strain>
    </source>
</reference>
<name>A0A9P7A4W6_9AGAM</name>
<protein>
    <submittedName>
        <fullName evidence="1">Uncharacterized protein</fullName>
    </submittedName>
</protein>
<dbReference type="AlphaFoldDB" id="A0A9P7A4W6"/>
<keyword evidence="2" id="KW-1185">Reference proteome</keyword>
<sequence length="293" mass="32615">MAVFCSWHYHDGLPGCGWKTACGLAQYGVGDELLRAAQAHSLMSGHEGLKDYIHDWADRVREILVKDPLGHIGRRHPKFLDSFPNNFPEVSVVLAYVKPAVNQHNSDTSQFFISSQGLQVPDLQNLAYLCPVKDAESMGTMGKLKDYIWPGVCIRVLLEYRVEIKSRLLITAAKKGVVRVQRMAEWTPAESATIIDSITNSQPDLLESTSWVWVPAPLVDSVLKSSCRTAKRPATGPDWQPDWTATGPKQDWLQSFPVATSVQSSCLKFAKNQWTGLEPVKTGLLEDRLGAVW</sequence>
<comment type="caution">
    <text evidence="1">The sequence shown here is derived from an EMBL/GenBank/DDBJ whole genome shotgun (WGS) entry which is preliminary data.</text>
</comment>
<evidence type="ECO:0000313" key="2">
    <source>
        <dbReference type="Proteomes" id="UP000714275"/>
    </source>
</evidence>
<dbReference type="EMBL" id="JABBWD010000003">
    <property type="protein sequence ID" value="KAG1782529.1"/>
    <property type="molecule type" value="Genomic_DNA"/>
</dbReference>
<organism evidence="1 2">
    <name type="scientific">Suillus placidus</name>
    <dbReference type="NCBI Taxonomy" id="48579"/>
    <lineage>
        <taxon>Eukaryota</taxon>
        <taxon>Fungi</taxon>
        <taxon>Dikarya</taxon>
        <taxon>Basidiomycota</taxon>
        <taxon>Agaricomycotina</taxon>
        <taxon>Agaricomycetes</taxon>
        <taxon>Agaricomycetidae</taxon>
        <taxon>Boletales</taxon>
        <taxon>Suillineae</taxon>
        <taxon>Suillaceae</taxon>
        <taxon>Suillus</taxon>
    </lineage>
</organism>
<evidence type="ECO:0000313" key="1">
    <source>
        <dbReference type="EMBL" id="KAG1782529.1"/>
    </source>
</evidence>
<gene>
    <name evidence="1" type="ORF">EV702DRAFT_1041347</name>
</gene>
<accession>A0A9P7A4W6</accession>
<dbReference type="Proteomes" id="UP000714275">
    <property type="component" value="Unassembled WGS sequence"/>
</dbReference>
<dbReference type="SUPFAM" id="SSF47807">
    <property type="entry name" value="5' to 3' exonuclease, C-terminal subdomain"/>
    <property type="match status" value="1"/>
</dbReference>